<reference evidence="2" key="1">
    <citation type="journal article" date="2023" name="Insect Mol. Biol.">
        <title>Genome sequencing provides insights into the evolution of gene families encoding plant cell wall-degrading enzymes in longhorned beetles.</title>
        <authorList>
            <person name="Shin N.R."/>
            <person name="Okamura Y."/>
            <person name="Kirsch R."/>
            <person name="Pauchet Y."/>
        </authorList>
    </citation>
    <scope>NUCLEOTIDE SEQUENCE</scope>
    <source>
        <strain evidence="2">MMC_N1</strain>
    </source>
</reference>
<organism evidence="2 3">
    <name type="scientific">Molorchus minor</name>
    <dbReference type="NCBI Taxonomy" id="1323400"/>
    <lineage>
        <taxon>Eukaryota</taxon>
        <taxon>Metazoa</taxon>
        <taxon>Ecdysozoa</taxon>
        <taxon>Arthropoda</taxon>
        <taxon>Hexapoda</taxon>
        <taxon>Insecta</taxon>
        <taxon>Pterygota</taxon>
        <taxon>Neoptera</taxon>
        <taxon>Endopterygota</taxon>
        <taxon>Coleoptera</taxon>
        <taxon>Polyphaga</taxon>
        <taxon>Cucujiformia</taxon>
        <taxon>Chrysomeloidea</taxon>
        <taxon>Cerambycidae</taxon>
        <taxon>Lamiinae</taxon>
        <taxon>Monochamini</taxon>
        <taxon>Molorchus</taxon>
    </lineage>
</organism>
<proteinExistence type="predicted"/>
<evidence type="ECO:0000313" key="2">
    <source>
        <dbReference type="EMBL" id="KAJ8972760.1"/>
    </source>
</evidence>
<protein>
    <submittedName>
        <fullName evidence="2">Uncharacterized protein</fullName>
    </submittedName>
</protein>
<keyword evidence="3" id="KW-1185">Reference proteome</keyword>
<name>A0ABQ9J3U3_9CUCU</name>
<dbReference type="Proteomes" id="UP001162164">
    <property type="component" value="Unassembled WGS sequence"/>
</dbReference>
<evidence type="ECO:0000313" key="3">
    <source>
        <dbReference type="Proteomes" id="UP001162164"/>
    </source>
</evidence>
<comment type="caution">
    <text evidence="2">The sequence shown here is derived from an EMBL/GenBank/DDBJ whole genome shotgun (WGS) entry which is preliminary data.</text>
</comment>
<dbReference type="EMBL" id="JAPWTJ010001304">
    <property type="protein sequence ID" value="KAJ8972760.1"/>
    <property type="molecule type" value="Genomic_DNA"/>
</dbReference>
<evidence type="ECO:0000256" key="1">
    <source>
        <dbReference type="SAM" id="MobiDB-lite"/>
    </source>
</evidence>
<accession>A0ABQ9J3U3</accession>
<sequence>MPNLQALGITGQGQQGSNQQNCNPLGLGLNLGALPMNPALVAAALNQAGWGLIGNLQNQPEPNFNQGGFNSGPNNSNAIKMEVGRVATIQVFKLDVSGEEARATKMEASGQGHHHNSLKTKDF</sequence>
<feature type="region of interest" description="Disordered" evidence="1">
    <location>
        <begin position="103"/>
        <end position="123"/>
    </location>
</feature>
<feature type="compositionally biased region" description="Basic residues" evidence="1">
    <location>
        <begin position="112"/>
        <end position="123"/>
    </location>
</feature>
<gene>
    <name evidence="2" type="ORF">NQ317_006276</name>
</gene>